<dbReference type="CDD" id="cd00761">
    <property type="entry name" value="Glyco_tranf_GTA_type"/>
    <property type="match status" value="1"/>
</dbReference>
<reference evidence="4 5" key="1">
    <citation type="journal article" date="2020" name="Cell Host Microbe">
        <title>Functional and Genomic Variation between Human-Derived Isolates of Lachnospiraceae Reveals Inter- and Intra-Species Diversity.</title>
        <authorList>
            <person name="Sorbara M.T."/>
            <person name="Littmann E.R."/>
            <person name="Fontana E."/>
            <person name="Moody T.U."/>
            <person name="Kohout C.E."/>
            <person name="Gjonbalaj M."/>
            <person name="Eaton V."/>
            <person name="Seok R."/>
            <person name="Leiner I.M."/>
            <person name="Pamer E.G."/>
        </authorList>
    </citation>
    <scope>NUCLEOTIDE SEQUENCE [LARGE SCALE GENOMIC DNA]</scope>
    <source>
        <strain evidence="4 5">MSK.14.16</strain>
    </source>
</reference>
<evidence type="ECO:0000256" key="1">
    <source>
        <dbReference type="ARBA" id="ARBA00022676"/>
    </source>
</evidence>
<evidence type="ECO:0000313" key="4">
    <source>
        <dbReference type="EMBL" id="NSG30901.1"/>
    </source>
</evidence>
<keyword evidence="5" id="KW-1185">Reference proteome</keyword>
<feature type="domain" description="Glycosyltransferase 2-like" evidence="3">
    <location>
        <begin position="6"/>
        <end position="159"/>
    </location>
</feature>
<dbReference type="Pfam" id="PF00535">
    <property type="entry name" value="Glycos_transf_2"/>
    <property type="match status" value="1"/>
</dbReference>
<proteinExistence type="predicted"/>
<evidence type="ECO:0000259" key="3">
    <source>
        <dbReference type="Pfam" id="PF00535"/>
    </source>
</evidence>
<dbReference type="Gene3D" id="3.90.550.10">
    <property type="entry name" value="Spore Coat Polysaccharide Biosynthesis Protein SpsA, Chain A"/>
    <property type="match status" value="1"/>
</dbReference>
<dbReference type="EMBL" id="JAAWUZ010000049">
    <property type="protein sequence ID" value="NSG30901.1"/>
    <property type="molecule type" value="Genomic_DNA"/>
</dbReference>
<organism evidence="4 5">
    <name type="scientific">Faecalicatena fissicatena</name>
    <dbReference type="NCBI Taxonomy" id="290055"/>
    <lineage>
        <taxon>Bacteria</taxon>
        <taxon>Bacillati</taxon>
        <taxon>Bacillota</taxon>
        <taxon>Clostridia</taxon>
        <taxon>Lachnospirales</taxon>
        <taxon>Lachnospiraceae</taxon>
        <taxon>Faecalicatena</taxon>
    </lineage>
</organism>
<evidence type="ECO:0000313" key="5">
    <source>
        <dbReference type="Proteomes" id="UP000821846"/>
    </source>
</evidence>
<protein>
    <submittedName>
        <fullName evidence="4">Glycosyltransferase family 2 protein</fullName>
    </submittedName>
</protein>
<dbReference type="PANTHER" id="PTHR22916:SF51">
    <property type="entry name" value="GLYCOSYLTRANSFERASE EPSH-RELATED"/>
    <property type="match status" value="1"/>
</dbReference>
<name>A0ABX2GZ76_9FIRM</name>
<keyword evidence="1" id="KW-0328">Glycosyltransferase</keyword>
<dbReference type="RefSeq" id="WP_173866750.1">
    <property type="nucleotide sequence ID" value="NZ_JAAWUU010000048.1"/>
</dbReference>
<gene>
    <name evidence="4" type="ORF">HFM93_11610</name>
</gene>
<dbReference type="SUPFAM" id="SSF53448">
    <property type="entry name" value="Nucleotide-diphospho-sugar transferases"/>
    <property type="match status" value="1"/>
</dbReference>
<dbReference type="PANTHER" id="PTHR22916">
    <property type="entry name" value="GLYCOSYLTRANSFERASE"/>
    <property type="match status" value="1"/>
</dbReference>
<dbReference type="Proteomes" id="UP000821846">
    <property type="component" value="Unassembled WGS sequence"/>
</dbReference>
<evidence type="ECO:0000256" key="2">
    <source>
        <dbReference type="ARBA" id="ARBA00022679"/>
    </source>
</evidence>
<dbReference type="InterPro" id="IPR029044">
    <property type="entry name" value="Nucleotide-diphossugar_trans"/>
</dbReference>
<accession>A0ABX2GZ76</accession>
<comment type="caution">
    <text evidence="4">The sequence shown here is derived from an EMBL/GenBank/DDBJ whole genome shotgun (WGS) entry which is preliminary data.</text>
</comment>
<sequence>MSEVVTVIIPLFNGQKTILRCLDSLKSQTYKNIEVIIVNDGSTDCSAEVVKKYIQDNKLDRWQLYTISNGGVAKARNFGIAMATGEYLCFVDADDYVDIGYVEEMLSALQSSRSDFCISGYTRVSYRNGKEKGKQDCMISDCRYSLETLDEIDETLFINGFMHPCWGKLYKTKLIKDNQITFPDQSLSEDTVFNLNYLQFVHSIKTINYLSYYYIVDIDSVSLSKSFPANIFDIYIKIHKDYITFFQKYNLDIEVVGRMMYAQYYSAVNKTLFNSQLSSKEKQKILDNAFRNQEVRETFQRKQINKTVAIINGLILCRAYKIAKMVLYLADLKEKYTE</sequence>
<dbReference type="InterPro" id="IPR001173">
    <property type="entry name" value="Glyco_trans_2-like"/>
</dbReference>
<keyword evidence="2" id="KW-0808">Transferase</keyword>